<name>A0A0F0CPJ0_9BACT</name>
<gene>
    <name evidence="5" type="ORF">OMAG_000945</name>
</gene>
<evidence type="ECO:0000259" key="4">
    <source>
        <dbReference type="Pfam" id="PF03065"/>
    </source>
</evidence>
<dbReference type="PANTHER" id="PTHR36306:SF1">
    <property type="entry name" value="ALPHA-AMYLASE-RELATED"/>
    <property type="match status" value="1"/>
</dbReference>
<proteinExistence type="inferred from homology"/>
<feature type="domain" description="Glycoside hydrolase family 57 N-terminal" evidence="4">
    <location>
        <begin position="9"/>
        <end position="420"/>
    </location>
</feature>
<dbReference type="Pfam" id="PF03065">
    <property type="entry name" value="Glyco_hydro_57"/>
    <property type="match status" value="1"/>
</dbReference>
<dbReference type="Proteomes" id="UP000033428">
    <property type="component" value="Unassembled WGS sequence"/>
</dbReference>
<organism evidence="5 6">
    <name type="scientific">Candidatus Omnitrophus magneticus</name>
    <dbReference type="NCBI Taxonomy" id="1609969"/>
    <lineage>
        <taxon>Bacteria</taxon>
        <taxon>Pseudomonadati</taxon>
        <taxon>Candidatus Omnitrophota</taxon>
        <taxon>Candidatus Omnitrophus</taxon>
    </lineage>
</organism>
<keyword evidence="2 3" id="KW-0119">Carbohydrate metabolism</keyword>
<dbReference type="Gene3D" id="3.20.110.10">
    <property type="entry name" value="Glycoside hydrolase 38, N terminal domain"/>
    <property type="match status" value="1"/>
</dbReference>
<dbReference type="SUPFAM" id="SSF88713">
    <property type="entry name" value="Glycoside hydrolase/deacetylase"/>
    <property type="match status" value="1"/>
</dbReference>
<comment type="similarity">
    <text evidence="1 3">Belongs to the glycosyl hydrolase 57 family.</text>
</comment>
<keyword evidence="6" id="KW-1185">Reference proteome</keyword>
<keyword evidence="5" id="KW-0378">Hydrolase</keyword>
<dbReference type="CDD" id="cd10796">
    <property type="entry name" value="GH57N_APU"/>
    <property type="match status" value="1"/>
</dbReference>
<dbReference type="PANTHER" id="PTHR36306">
    <property type="entry name" value="ALPHA-AMYLASE-RELATED-RELATED"/>
    <property type="match status" value="1"/>
</dbReference>
<dbReference type="EMBL" id="JYNY01000203">
    <property type="protein sequence ID" value="KJJ85233.1"/>
    <property type="molecule type" value="Genomic_DNA"/>
</dbReference>
<accession>A0A0F0CPJ0</accession>
<dbReference type="PATRIC" id="fig|1609969.3.peg.1016"/>
<dbReference type="GO" id="GO:0016787">
    <property type="term" value="F:hydrolase activity"/>
    <property type="evidence" value="ECO:0007669"/>
    <property type="project" value="UniProtKB-KW"/>
</dbReference>
<evidence type="ECO:0000256" key="2">
    <source>
        <dbReference type="ARBA" id="ARBA00023277"/>
    </source>
</evidence>
<evidence type="ECO:0000313" key="6">
    <source>
        <dbReference type="Proteomes" id="UP000033428"/>
    </source>
</evidence>
<dbReference type="InterPro" id="IPR052046">
    <property type="entry name" value="GH57_Enzymes"/>
</dbReference>
<protein>
    <submittedName>
        <fullName evidence="5">Glycoside hydrolase family protein</fullName>
    </submittedName>
</protein>
<sequence length="709" mass="82559">MMTKKLSVAFLWHMHQPLYKDFVTGKYHLPWVRLHSTYSYYDMISLLEEFPAVKGTFNITPVLMFQLLDISNGGGEDDTYLELSLKHAGSLTKEDKLFMLKYFFSCHPQTAIYPFHKYKEILYKRGDEVNPSKLIPKLKDFTEQDFRDLQVFFNLAWCGFTLRTKDVLVKTLVAKAGDYTEEEKLALLAKQKEIVRAILPLYKKMQDKGQIEVSTTPYYHPILPLLARGDNAHEGYHFEIDADWHVKKAVELYKQVFDWAPRGMWPAEGSVGPEVIPIFEKYGIKWIATDEAILMKSFKDSGKGRDDLLFSLFNAYNNNSKVSMVFRDIHISNAISFRYSHMPPEQSSRYLCQDILGVKHAMDRRDGQHIISIILDGENPWPYYPDGGKEFLSRSYKFFTENKEVEVVNIGDYAVEHSKEAKRIDHLARGSWINGDFRKWIGLSEKNKAWEYLSKVREEIFKWRYLSKEALEELYIAEGSDWFWWYDEFGTELNYVFDDLFRMHLANIYKIMGKEIPEFLQHPICGACGEKKNERKLEGIMEVPPVMDGLLTDESEWLESTQYTTRQLSMEMVRTDAIIESLGYGSDMVNLYVIVKPAEHFLKEMNKHGFKLGIDIYIPSRVNLELCFDKHSGKLTVLGNNGEVLSQKDFNMYIFNKVMEIKIPFNEINVSHKSKVEFNISVIKDGQEQETWPNNGVFQFFVPGVGKPC</sequence>
<dbReference type="GO" id="GO:0005975">
    <property type="term" value="P:carbohydrate metabolic process"/>
    <property type="evidence" value="ECO:0007669"/>
    <property type="project" value="InterPro"/>
</dbReference>
<evidence type="ECO:0000256" key="1">
    <source>
        <dbReference type="ARBA" id="ARBA00006821"/>
    </source>
</evidence>
<reference evidence="5 6" key="1">
    <citation type="submission" date="2015-02" db="EMBL/GenBank/DDBJ databases">
        <title>Single-cell genomics of uncultivated deep-branching MTB reveals a conserved set of magnetosome genes.</title>
        <authorList>
            <person name="Kolinko S."/>
            <person name="Richter M."/>
            <person name="Glockner F.O."/>
            <person name="Brachmann A."/>
            <person name="Schuler D."/>
        </authorList>
    </citation>
    <scope>NUCLEOTIDE SEQUENCE [LARGE SCALE GENOMIC DNA]</scope>
    <source>
        <strain evidence="5">SKK-01</strain>
    </source>
</reference>
<dbReference type="InterPro" id="IPR004300">
    <property type="entry name" value="Glyco_hydro_57_N"/>
</dbReference>
<comment type="caution">
    <text evidence="5">The sequence shown here is derived from an EMBL/GenBank/DDBJ whole genome shotgun (WGS) entry which is preliminary data.</text>
</comment>
<dbReference type="InterPro" id="IPR027291">
    <property type="entry name" value="Glyco_hydro_38_N_sf"/>
</dbReference>
<dbReference type="InterPro" id="IPR011330">
    <property type="entry name" value="Glyco_hydro/deAcase_b/a-brl"/>
</dbReference>
<evidence type="ECO:0000256" key="3">
    <source>
        <dbReference type="RuleBase" id="RU361196"/>
    </source>
</evidence>
<evidence type="ECO:0000313" key="5">
    <source>
        <dbReference type="EMBL" id="KJJ85233.1"/>
    </source>
</evidence>
<dbReference type="AlphaFoldDB" id="A0A0F0CPJ0"/>